<dbReference type="AlphaFoldDB" id="A0A3P1CF78"/>
<sequence>MDIEKAIKRIAILGAGPSGLFMFKRLVEANQSDWEIDIFDKNSQLGAGMPYSQEGANDEHVTNVSGKEVPALVSSLEDWVQTLPEATLDRFNIDPRVFNEYKVVPRLLFGQYLAAQFDLLLEQANRLGITTRVHFSSAIKDITDQPERRKVLVTVDKIGVVAFDQVILCTGHHWPKKHEGTVRNYFDSPYPPAKLVLPLNHAVAIRGSSLTAIDAIRTLSRSNGAFTAQPDGTLSFQTDPGSPHFKLVIHSRGGFLPAIRFHLEESLLSQDALLTSEEIAAERARNEGFLPLDYVFEKNFKDALRQKDPGFYEQIKAMNLEDFVDRMMDPRERLEAFELFKVEYREAEQSIRRQESIYWKEILAELSYTMNYPAKYFSAEDMLRLQKVLMPLISIVIAFVPQRSAQELLALHQAGLLHIISVGSDSEVKPEKNGGATIQYTDDANQPQATYYQTFVDCIGQPHLSFEEFPFKGLIATGSISPARLRFRSAQQGKIESTESRNRIEQGPRGDYYLNVPGIAITDTFQVVGADQVANPRIYMMAVPYMGGYNPDYSGLDFCETASERIVNHLLDLQGAPVLVDRKS</sequence>
<dbReference type="PANTHER" id="PTHR40254:SF1">
    <property type="entry name" value="BLR0577 PROTEIN"/>
    <property type="match status" value="1"/>
</dbReference>
<dbReference type="InterPro" id="IPR052189">
    <property type="entry name" value="L-asp_N-monooxygenase_NS-form"/>
</dbReference>
<dbReference type="PANTHER" id="PTHR40254">
    <property type="entry name" value="BLR0577 PROTEIN"/>
    <property type="match status" value="1"/>
</dbReference>
<proteinExistence type="predicted"/>
<keyword evidence="3" id="KW-1185">Reference proteome</keyword>
<reference evidence="2 3" key="1">
    <citation type="submission" date="2018-11" db="EMBL/GenBank/DDBJ databases">
        <authorList>
            <person name="Zhou Z."/>
            <person name="Wang G."/>
        </authorList>
    </citation>
    <scope>NUCLEOTIDE SEQUENCE [LARGE SCALE GENOMIC DNA]</scope>
    <source>
        <strain evidence="2 3">KCTC42998</strain>
    </source>
</reference>
<accession>A0A3P1CF78</accession>
<name>A0A3P1CF78_9BACT</name>
<dbReference type="Pfam" id="PF13454">
    <property type="entry name" value="NAD_binding_9"/>
    <property type="match status" value="1"/>
</dbReference>
<dbReference type="Gene3D" id="3.50.50.60">
    <property type="entry name" value="FAD/NAD(P)-binding domain"/>
    <property type="match status" value="1"/>
</dbReference>
<dbReference type="SUPFAM" id="SSF51905">
    <property type="entry name" value="FAD/NAD(P)-binding domain"/>
    <property type="match status" value="1"/>
</dbReference>
<dbReference type="InterPro" id="IPR038732">
    <property type="entry name" value="HpyO/CreE_NAD-binding"/>
</dbReference>
<comment type="caution">
    <text evidence="2">The sequence shown here is derived from an EMBL/GenBank/DDBJ whole genome shotgun (WGS) entry which is preliminary data.</text>
</comment>
<dbReference type="Proteomes" id="UP000274271">
    <property type="component" value="Unassembled WGS sequence"/>
</dbReference>
<dbReference type="InterPro" id="IPR036188">
    <property type="entry name" value="FAD/NAD-bd_sf"/>
</dbReference>
<dbReference type="RefSeq" id="WP_124909641.1">
    <property type="nucleotide sequence ID" value="NZ_RQJP01000005.1"/>
</dbReference>
<feature type="domain" description="FAD-dependent urate hydroxylase HpyO/Asp monooxygenase CreE-like FAD/NAD(P)-binding" evidence="1">
    <location>
        <begin position="11"/>
        <end position="172"/>
    </location>
</feature>
<evidence type="ECO:0000313" key="3">
    <source>
        <dbReference type="Proteomes" id="UP000274271"/>
    </source>
</evidence>
<dbReference type="OrthoDB" id="6309046at2"/>
<dbReference type="EMBL" id="RQJP01000005">
    <property type="protein sequence ID" value="RRB11885.1"/>
    <property type="molecule type" value="Genomic_DNA"/>
</dbReference>
<protein>
    <recommendedName>
        <fullName evidence="1">FAD-dependent urate hydroxylase HpyO/Asp monooxygenase CreE-like FAD/NAD(P)-binding domain-containing protein</fullName>
    </recommendedName>
</protein>
<gene>
    <name evidence="2" type="ORF">EHT87_25820</name>
</gene>
<evidence type="ECO:0000313" key="2">
    <source>
        <dbReference type="EMBL" id="RRB11885.1"/>
    </source>
</evidence>
<evidence type="ECO:0000259" key="1">
    <source>
        <dbReference type="Pfam" id="PF13454"/>
    </source>
</evidence>
<organism evidence="2 3">
    <name type="scientific">Larkinella knui</name>
    <dbReference type="NCBI Taxonomy" id="2025310"/>
    <lineage>
        <taxon>Bacteria</taxon>
        <taxon>Pseudomonadati</taxon>
        <taxon>Bacteroidota</taxon>
        <taxon>Cytophagia</taxon>
        <taxon>Cytophagales</taxon>
        <taxon>Spirosomataceae</taxon>
        <taxon>Larkinella</taxon>
    </lineage>
</organism>